<dbReference type="EMBL" id="JADOGI010000050">
    <property type="protein sequence ID" value="MBF8187686.1"/>
    <property type="molecule type" value="Genomic_DNA"/>
</dbReference>
<dbReference type="GO" id="GO:0016887">
    <property type="term" value="F:ATP hydrolysis activity"/>
    <property type="evidence" value="ECO:0007669"/>
    <property type="project" value="InterPro"/>
</dbReference>
<dbReference type="PROSITE" id="PS50893">
    <property type="entry name" value="ABC_TRANSPORTER_2"/>
    <property type="match status" value="1"/>
</dbReference>
<comment type="similarity">
    <text evidence="2">Belongs to the ABC transporter superfamily.</text>
</comment>
<comment type="caution">
    <text evidence="9">The sequence shown here is derived from an EMBL/GenBank/DDBJ whole genome shotgun (WGS) entry which is preliminary data.</text>
</comment>
<dbReference type="InterPro" id="IPR027417">
    <property type="entry name" value="P-loop_NTPase"/>
</dbReference>
<keyword evidence="10" id="KW-1185">Reference proteome</keyword>
<evidence type="ECO:0000256" key="2">
    <source>
        <dbReference type="ARBA" id="ARBA00005417"/>
    </source>
</evidence>
<keyword evidence="7" id="KW-0472">Membrane</keyword>
<dbReference type="SMART" id="SM00382">
    <property type="entry name" value="AAA"/>
    <property type="match status" value="1"/>
</dbReference>
<dbReference type="InterPro" id="IPR050388">
    <property type="entry name" value="ABC_Ni/Peptide_Import"/>
</dbReference>
<evidence type="ECO:0000256" key="4">
    <source>
        <dbReference type="ARBA" id="ARBA00022475"/>
    </source>
</evidence>
<dbReference type="InterPro" id="IPR003439">
    <property type="entry name" value="ABC_transporter-like_ATP-bd"/>
</dbReference>
<evidence type="ECO:0000313" key="10">
    <source>
        <dbReference type="Proteomes" id="UP000605361"/>
    </source>
</evidence>
<reference evidence="9" key="1">
    <citation type="submission" date="2020-11" db="EMBL/GenBank/DDBJ databases">
        <title>Whole-genome analyses of Nonomuraea sp. K274.</title>
        <authorList>
            <person name="Veyisoglu A."/>
        </authorList>
    </citation>
    <scope>NUCLEOTIDE SEQUENCE</scope>
    <source>
        <strain evidence="9">K274</strain>
    </source>
</reference>
<dbReference type="InterPro" id="IPR013563">
    <property type="entry name" value="Oligopep_ABC_C"/>
</dbReference>
<dbReference type="PANTHER" id="PTHR43297">
    <property type="entry name" value="OLIGOPEPTIDE TRANSPORT ATP-BINDING PROTEIN APPD"/>
    <property type="match status" value="1"/>
</dbReference>
<dbReference type="CDD" id="cd03257">
    <property type="entry name" value="ABC_NikE_OppD_transporters"/>
    <property type="match status" value="1"/>
</dbReference>
<keyword evidence="4" id="KW-1003">Cell membrane</keyword>
<gene>
    <name evidence="9" type="ORF">ITP53_18475</name>
</gene>
<dbReference type="RefSeq" id="WP_195896647.1">
    <property type="nucleotide sequence ID" value="NZ_JADOGI010000050.1"/>
</dbReference>
<feature type="domain" description="ABC transporter" evidence="8">
    <location>
        <begin position="10"/>
        <end position="261"/>
    </location>
</feature>
<dbReference type="Gene3D" id="3.40.50.300">
    <property type="entry name" value="P-loop containing nucleotide triphosphate hydrolases"/>
    <property type="match status" value="1"/>
</dbReference>
<comment type="subcellular location">
    <subcellularLocation>
        <location evidence="1">Cell membrane</location>
        <topology evidence="1">Peripheral membrane protein</topology>
    </subcellularLocation>
</comment>
<evidence type="ECO:0000256" key="1">
    <source>
        <dbReference type="ARBA" id="ARBA00004202"/>
    </source>
</evidence>
<dbReference type="SUPFAM" id="SSF52540">
    <property type="entry name" value="P-loop containing nucleoside triphosphate hydrolases"/>
    <property type="match status" value="1"/>
</dbReference>
<evidence type="ECO:0000256" key="7">
    <source>
        <dbReference type="ARBA" id="ARBA00023136"/>
    </source>
</evidence>
<dbReference type="Pfam" id="PF08352">
    <property type="entry name" value="oligo_HPY"/>
    <property type="match status" value="1"/>
</dbReference>
<dbReference type="NCBIfam" id="TIGR01727">
    <property type="entry name" value="oligo_HPY"/>
    <property type="match status" value="1"/>
</dbReference>
<name>A0A931F100_9ACTN</name>
<keyword evidence="5" id="KW-0547">Nucleotide-binding</keyword>
<keyword evidence="6 9" id="KW-0067">ATP-binding</keyword>
<dbReference type="InterPro" id="IPR003593">
    <property type="entry name" value="AAA+_ATPase"/>
</dbReference>
<dbReference type="Pfam" id="PF00005">
    <property type="entry name" value="ABC_tran"/>
    <property type="match status" value="1"/>
</dbReference>
<evidence type="ECO:0000256" key="3">
    <source>
        <dbReference type="ARBA" id="ARBA00022448"/>
    </source>
</evidence>
<dbReference type="GO" id="GO:0005524">
    <property type="term" value="F:ATP binding"/>
    <property type="evidence" value="ECO:0007669"/>
    <property type="project" value="UniProtKB-KW"/>
</dbReference>
<organism evidence="9 10">
    <name type="scientific">Nonomuraea cypriaca</name>
    <dbReference type="NCBI Taxonomy" id="1187855"/>
    <lineage>
        <taxon>Bacteria</taxon>
        <taxon>Bacillati</taxon>
        <taxon>Actinomycetota</taxon>
        <taxon>Actinomycetes</taxon>
        <taxon>Streptosporangiales</taxon>
        <taxon>Streptosporangiaceae</taxon>
        <taxon>Nonomuraea</taxon>
    </lineage>
</organism>
<dbReference type="GO" id="GO:0005886">
    <property type="term" value="C:plasma membrane"/>
    <property type="evidence" value="ECO:0007669"/>
    <property type="project" value="UniProtKB-SubCell"/>
</dbReference>
<dbReference type="FunFam" id="3.40.50.300:FF:000016">
    <property type="entry name" value="Oligopeptide ABC transporter ATP-binding component"/>
    <property type="match status" value="1"/>
</dbReference>
<dbReference type="Proteomes" id="UP000605361">
    <property type="component" value="Unassembled WGS sequence"/>
</dbReference>
<protein>
    <submittedName>
        <fullName evidence="9">ABC transporter ATP-binding protein</fullName>
    </submittedName>
</protein>
<accession>A0A931F100</accession>
<evidence type="ECO:0000259" key="8">
    <source>
        <dbReference type="PROSITE" id="PS50893"/>
    </source>
</evidence>
<dbReference type="PANTHER" id="PTHR43297:SF2">
    <property type="entry name" value="DIPEPTIDE TRANSPORT ATP-BINDING PROTEIN DPPD"/>
    <property type="match status" value="1"/>
</dbReference>
<sequence length="349" mass="37257">MGTDVEAPLLEVCDLQAVYDSPRGPVHALNGVSFSVRAGEVLALVGESGSGKSATAFAIMGLLPRTNGRIIAGQVLFEQRDLLRLSERQLRALRGDEIALVFQNPMTTLNPTLTIGAQLREVIRQHTGVSRRAADARAVELLGLVEIPDPAARLKSYPHQLSGGLRQRVMIALALSCDPKLLIADEATTALDVTTQAQVLRLLKRVTAKLGTAMVVITHSMGVVAGLADRVAVMYAGRIVEIGDVEEIFYTARHPYTVGLLGAIPRMDTPRSQELVSIEGRPPSLLALPAGCPFADRCRHVMDRCTTEAPAPVSPARHTAACWADPEDVRAGMAEPVSVAADAEGSEAR</sequence>
<evidence type="ECO:0000256" key="6">
    <source>
        <dbReference type="ARBA" id="ARBA00022840"/>
    </source>
</evidence>
<dbReference type="GO" id="GO:0015833">
    <property type="term" value="P:peptide transport"/>
    <property type="evidence" value="ECO:0007669"/>
    <property type="project" value="InterPro"/>
</dbReference>
<dbReference type="AlphaFoldDB" id="A0A931F100"/>
<keyword evidence="3" id="KW-0813">Transport</keyword>
<evidence type="ECO:0000313" key="9">
    <source>
        <dbReference type="EMBL" id="MBF8187686.1"/>
    </source>
</evidence>
<proteinExistence type="inferred from homology"/>
<evidence type="ECO:0000256" key="5">
    <source>
        <dbReference type="ARBA" id="ARBA00022741"/>
    </source>
</evidence>